<protein>
    <submittedName>
        <fullName evidence="1">Uncharacterized protein</fullName>
    </submittedName>
</protein>
<dbReference type="EMBL" id="GBXM01072933">
    <property type="protein sequence ID" value="JAH35644.1"/>
    <property type="molecule type" value="Transcribed_RNA"/>
</dbReference>
<reference evidence="1" key="1">
    <citation type="submission" date="2014-11" db="EMBL/GenBank/DDBJ databases">
        <authorList>
            <person name="Amaro Gonzalez C."/>
        </authorList>
    </citation>
    <scope>NUCLEOTIDE SEQUENCE</scope>
</reference>
<accession>A0A0E9S2I4</accession>
<organism evidence="1">
    <name type="scientific">Anguilla anguilla</name>
    <name type="common">European freshwater eel</name>
    <name type="synonym">Muraena anguilla</name>
    <dbReference type="NCBI Taxonomy" id="7936"/>
    <lineage>
        <taxon>Eukaryota</taxon>
        <taxon>Metazoa</taxon>
        <taxon>Chordata</taxon>
        <taxon>Craniata</taxon>
        <taxon>Vertebrata</taxon>
        <taxon>Euteleostomi</taxon>
        <taxon>Actinopterygii</taxon>
        <taxon>Neopterygii</taxon>
        <taxon>Teleostei</taxon>
        <taxon>Anguilliformes</taxon>
        <taxon>Anguillidae</taxon>
        <taxon>Anguilla</taxon>
    </lineage>
</organism>
<name>A0A0E9S2I4_ANGAN</name>
<proteinExistence type="predicted"/>
<sequence>MYVCVRACLC</sequence>
<evidence type="ECO:0000313" key="1">
    <source>
        <dbReference type="EMBL" id="JAH35644.1"/>
    </source>
</evidence>
<reference evidence="1" key="2">
    <citation type="journal article" date="2015" name="Fish Shellfish Immunol.">
        <title>Early steps in the European eel (Anguilla anguilla)-Vibrio vulnificus interaction in the gills: Role of the RtxA13 toxin.</title>
        <authorList>
            <person name="Callol A."/>
            <person name="Pajuelo D."/>
            <person name="Ebbesson L."/>
            <person name="Teles M."/>
            <person name="MacKenzie S."/>
            <person name="Amaro C."/>
        </authorList>
    </citation>
    <scope>NUCLEOTIDE SEQUENCE</scope>
</reference>